<evidence type="ECO:0000313" key="3">
    <source>
        <dbReference type="Proteomes" id="UP001164746"/>
    </source>
</evidence>
<keyword evidence="3" id="KW-1185">Reference proteome</keyword>
<reference evidence="2" key="1">
    <citation type="submission" date="2022-11" db="EMBL/GenBank/DDBJ databases">
        <title>Centuries of genome instability and evolution in soft-shell clam transmissible cancer (bioRxiv).</title>
        <authorList>
            <person name="Hart S.F.M."/>
            <person name="Yonemitsu M.A."/>
            <person name="Giersch R.M."/>
            <person name="Beal B.F."/>
            <person name="Arriagada G."/>
            <person name="Davis B.W."/>
            <person name="Ostrander E.A."/>
            <person name="Goff S.P."/>
            <person name="Metzger M.J."/>
        </authorList>
    </citation>
    <scope>NUCLEOTIDE SEQUENCE</scope>
    <source>
        <strain evidence="2">MELC-2E11</strain>
        <tissue evidence="2">Siphon/mantle</tissue>
    </source>
</reference>
<protein>
    <submittedName>
        <fullName evidence="2">Uncharacterized protein</fullName>
    </submittedName>
</protein>
<gene>
    <name evidence="2" type="ORF">MAR_017675</name>
</gene>
<name>A0ABY7ECH3_MYAAR</name>
<feature type="region of interest" description="Disordered" evidence="1">
    <location>
        <begin position="1"/>
        <end position="21"/>
    </location>
</feature>
<proteinExistence type="predicted"/>
<dbReference type="EMBL" id="CP111017">
    <property type="protein sequence ID" value="WAR07717.1"/>
    <property type="molecule type" value="Genomic_DNA"/>
</dbReference>
<evidence type="ECO:0000313" key="2">
    <source>
        <dbReference type="EMBL" id="WAR07717.1"/>
    </source>
</evidence>
<sequence length="173" mass="19484">MEESRDGSIAPSDDTYDRSMVVGSQTSSWVCSRDGRSPMSPDHSLSKIRSSRLILLHKAQRIGGFTGADSIRRELHELRAVGRPDGWWHGRVSGRLHRSLGRCKEDLHGPHTYDRSMVVGSRTSSWVCSRDGRSPMSPVPFLSKAKMLRRIHDKVKKRQVEKPRGSSSFCTLL</sequence>
<accession>A0ABY7ECH3</accession>
<evidence type="ECO:0000256" key="1">
    <source>
        <dbReference type="SAM" id="MobiDB-lite"/>
    </source>
</evidence>
<dbReference type="Proteomes" id="UP001164746">
    <property type="component" value="Chromosome 6"/>
</dbReference>
<organism evidence="2 3">
    <name type="scientific">Mya arenaria</name>
    <name type="common">Soft-shell clam</name>
    <dbReference type="NCBI Taxonomy" id="6604"/>
    <lineage>
        <taxon>Eukaryota</taxon>
        <taxon>Metazoa</taxon>
        <taxon>Spiralia</taxon>
        <taxon>Lophotrochozoa</taxon>
        <taxon>Mollusca</taxon>
        <taxon>Bivalvia</taxon>
        <taxon>Autobranchia</taxon>
        <taxon>Heteroconchia</taxon>
        <taxon>Euheterodonta</taxon>
        <taxon>Imparidentia</taxon>
        <taxon>Neoheterodontei</taxon>
        <taxon>Myida</taxon>
        <taxon>Myoidea</taxon>
        <taxon>Myidae</taxon>
        <taxon>Mya</taxon>
    </lineage>
</organism>